<feature type="region of interest" description="Disordered" evidence="2">
    <location>
        <begin position="69"/>
        <end position="97"/>
    </location>
</feature>
<feature type="compositionally biased region" description="Low complexity" evidence="2">
    <location>
        <begin position="83"/>
        <end position="94"/>
    </location>
</feature>
<proteinExistence type="predicted"/>
<dbReference type="PANTHER" id="PTHR36406">
    <property type="entry name" value="MEDIATOR OF RNA POLYMERASE II TRANSCRIPTION SUBUNIT 30"/>
    <property type="match status" value="1"/>
</dbReference>
<evidence type="ECO:0000313" key="4">
    <source>
        <dbReference type="Proteomes" id="UP001234989"/>
    </source>
</evidence>
<protein>
    <recommendedName>
        <fullName evidence="5">Mediator of RNA polymerase II transcription subunit 30</fullName>
    </recommendedName>
</protein>
<dbReference type="Proteomes" id="UP001234989">
    <property type="component" value="Chromosome 8"/>
</dbReference>
<organism evidence="3 4">
    <name type="scientific">Solanum verrucosum</name>
    <dbReference type="NCBI Taxonomy" id="315347"/>
    <lineage>
        <taxon>Eukaryota</taxon>
        <taxon>Viridiplantae</taxon>
        <taxon>Streptophyta</taxon>
        <taxon>Embryophyta</taxon>
        <taxon>Tracheophyta</taxon>
        <taxon>Spermatophyta</taxon>
        <taxon>Magnoliopsida</taxon>
        <taxon>eudicotyledons</taxon>
        <taxon>Gunneridae</taxon>
        <taxon>Pentapetalae</taxon>
        <taxon>asterids</taxon>
        <taxon>lamiids</taxon>
        <taxon>Solanales</taxon>
        <taxon>Solanaceae</taxon>
        <taxon>Solanoideae</taxon>
        <taxon>Solaneae</taxon>
        <taxon>Solanum</taxon>
    </lineage>
</organism>
<evidence type="ECO:0008006" key="5">
    <source>
        <dbReference type="Google" id="ProtNLM"/>
    </source>
</evidence>
<feature type="coiled-coil region" evidence="1">
    <location>
        <begin position="144"/>
        <end position="171"/>
    </location>
</feature>
<dbReference type="InterPro" id="IPR034568">
    <property type="entry name" value="MED30"/>
</dbReference>
<dbReference type="AlphaFoldDB" id="A0AAF0U6H2"/>
<keyword evidence="4" id="KW-1185">Reference proteome</keyword>
<gene>
    <name evidence="3" type="ORF">MTR67_033683</name>
</gene>
<dbReference type="PANTHER" id="PTHR36406:SF2">
    <property type="entry name" value="MEDIATOR OF RNA POLYMERASE II TRANSCRIPTION SUBUNIT 30"/>
    <property type="match status" value="1"/>
</dbReference>
<keyword evidence="1" id="KW-0175">Coiled coil</keyword>
<dbReference type="GO" id="GO:0016592">
    <property type="term" value="C:mediator complex"/>
    <property type="evidence" value="ECO:0007669"/>
    <property type="project" value="InterPro"/>
</dbReference>
<evidence type="ECO:0000256" key="1">
    <source>
        <dbReference type="SAM" id="Coils"/>
    </source>
</evidence>
<accession>A0AAF0U6H2</accession>
<sequence>MEDKGTVTSLKTIQELAVEGQKHLEDTIEAAHQILSAMNDELCNPSLWSTLNTAASSAAAGGGVGASAVLSNGQQHHTNGDISSDTSSSSSASAQHLDIGGGALDESRLRYKSSIASLRSVLMAISNSQKAKALEAASASGSLSAADQAEIEQLEDRASSLKKKLLLDLNNWSSPNPCNDAARGATVVYVEMFCLVWNELKLFRIYNLFEWED</sequence>
<reference evidence="3" key="1">
    <citation type="submission" date="2023-08" db="EMBL/GenBank/DDBJ databases">
        <title>A de novo genome assembly of Solanum verrucosum Schlechtendal, a Mexican diploid species geographically isolated from the other diploid A-genome species in potato relatives.</title>
        <authorList>
            <person name="Hosaka K."/>
        </authorList>
    </citation>
    <scope>NUCLEOTIDE SEQUENCE</scope>
    <source>
        <tissue evidence="3">Young leaves</tissue>
    </source>
</reference>
<evidence type="ECO:0000256" key="2">
    <source>
        <dbReference type="SAM" id="MobiDB-lite"/>
    </source>
</evidence>
<name>A0AAF0U6H2_SOLVR</name>
<evidence type="ECO:0000313" key="3">
    <source>
        <dbReference type="EMBL" id="WMV40298.1"/>
    </source>
</evidence>
<dbReference type="EMBL" id="CP133619">
    <property type="protein sequence ID" value="WMV40298.1"/>
    <property type="molecule type" value="Genomic_DNA"/>
</dbReference>